<protein>
    <submittedName>
        <fullName evidence="2">Uncharacterized protein</fullName>
    </submittedName>
</protein>
<dbReference type="AlphaFoldDB" id="A0AAV9WJ48"/>
<feature type="region of interest" description="Disordered" evidence="1">
    <location>
        <begin position="862"/>
        <end position="900"/>
    </location>
</feature>
<comment type="caution">
    <text evidence="2">The sequence shown here is derived from an EMBL/GenBank/DDBJ whole genome shotgun (WGS) entry which is preliminary data.</text>
</comment>
<reference evidence="2 3" key="1">
    <citation type="submission" date="2023-08" db="EMBL/GenBank/DDBJ databases">
        <authorList>
            <person name="Palmer J.M."/>
        </authorList>
    </citation>
    <scope>NUCLEOTIDE SEQUENCE [LARGE SCALE GENOMIC DNA]</scope>
    <source>
        <strain evidence="2 3">TWF481</strain>
    </source>
</reference>
<evidence type="ECO:0000256" key="1">
    <source>
        <dbReference type="SAM" id="MobiDB-lite"/>
    </source>
</evidence>
<evidence type="ECO:0000313" key="2">
    <source>
        <dbReference type="EMBL" id="KAK6509002.1"/>
    </source>
</evidence>
<gene>
    <name evidence="2" type="ORF">TWF481_003768</name>
</gene>
<feature type="compositionally biased region" description="Polar residues" evidence="1">
    <location>
        <begin position="876"/>
        <end position="888"/>
    </location>
</feature>
<feature type="region of interest" description="Disordered" evidence="1">
    <location>
        <begin position="19"/>
        <end position="39"/>
    </location>
</feature>
<proteinExistence type="predicted"/>
<keyword evidence="3" id="KW-1185">Reference proteome</keyword>
<dbReference type="Proteomes" id="UP001370758">
    <property type="component" value="Unassembled WGS sequence"/>
</dbReference>
<accession>A0AAV9WJ48</accession>
<organism evidence="2 3">
    <name type="scientific">Arthrobotrys musiformis</name>
    <dbReference type="NCBI Taxonomy" id="47236"/>
    <lineage>
        <taxon>Eukaryota</taxon>
        <taxon>Fungi</taxon>
        <taxon>Dikarya</taxon>
        <taxon>Ascomycota</taxon>
        <taxon>Pezizomycotina</taxon>
        <taxon>Orbiliomycetes</taxon>
        <taxon>Orbiliales</taxon>
        <taxon>Orbiliaceae</taxon>
        <taxon>Arthrobotrys</taxon>
    </lineage>
</organism>
<sequence length="1125" mass="122796">MMSKQSPRHLTLRHARKVFLQKGKQSTPDDEPETLGPGDERLYSYYAPSLKGGNYQIKVDQTITPPATAQDGTEVQAAAPATGALNTPTTYQDFTVVTPHFTLPKNAVHSTYPPQGYACDSNIAPNIVLNDVHLPWENNATTKTLPYPERSMVPWLALLTFTQDELQIQSAELDQIFGAGTALRKAANPDATFAFNMKVTDVNTLADPSQPATINSSLPAPTDSNQMANIIFVPSTLYSCFFSTYDANGVRQGTPSDVSRYQYLSHVRDINTQGMADSGIEDVGIFSVVVSHRSGPLNITQPSPTVVHLVSIENVEAMTYNASLHRVAMCSLYSWTYTCNPPNSFNVFDAFEHLAGPGLGLLMAPPSFIPKPDGTTTTTQLINLLNDGYTLTRYRTQGGDETAAIVRGALAPVSVPFPLTSTWTTQSNSGSDLQIYNSDLGLMDITYSAAWQLGKSMALADVTFTAALSRIRRSIHTQATELTKVSLLKKQGAYKNREDVLSSLPDSIQKLASIYRSQNEGHDADPNTRNRWQKVEMRTQVEVPKNSSEYRKMYLENANKVATELAGTTDGPGFYNEVNTPNSTDWMILLEWVLDRMVLSNIPPQYLILDSKYLPMESLNFFNIDQNWTYALIDGALSLANHLDDDDDTVRTAIWNTITSYLSTPDPVLGYKPQVPLYGFLLRSDVVSQFPDLRVSADLASTETDVGPALVRHVNLDSGLMLGLFELLPGSSGLTQLVFTQPPHQQSFIIADSLNSTSFETEFKRIYTVTTPDPNSGKSLGTFTWTNPAAAGQPPVFIWNDGDVDARLMLFPAWSDYLLQYLNTNMNTDGTFFSDTVATSALVGLQMNNPIYNLPITPSTSSLLSSPQQSKHANVASDQSTKASSQKQLPEVDPPAFSEGISASTGRVAKASSKLSAASSRNVGAVLAASPHFSRLVVPKLESNSSTLMSGDGPSDRPSYQVTVVKLNSNPKDIPIKTGTGYYMDLVFSIQLNQPIPPGIWNLSEIQVEVPMGTPNPEDPTNYLTAAYGGPGPTMLRNLRLNVAVTPDQTTQKLVFSLIPRSTSGAITVGQASDASFLLSTVDVLDYPGNTLVEGTIYHTYVDAQGNGSKYHDPIQIYLRNNQSQ</sequence>
<name>A0AAV9WJ48_9PEZI</name>
<dbReference type="EMBL" id="JAVHJL010000002">
    <property type="protein sequence ID" value="KAK6509002.1"/>
    <property type="molecule type" value="Genomic_DNA"/>
</dbReference>
<evidence type="ECO:0000313" key="3">
    <source>
        <dbReference type="Proteomes" id="UP001370758"/>
    </source>
</evidence>